<reference evidence="1" key="1">
    <citation type="submission" date="2018-02" db="EMBL/GenBank/DDBJ databases">
        <title>Rhizophora mucronata_Transcriptome.</title>
        <authorList>
            <person name="Meera S.P."/>
            <person name="Sreeshan A."/>
            <person name="Augustine A."/>
        </authorList>
    </citation>
    <scope>NUCLEOTIDE SEQUENCE</scope>
    <source>
        <tissue evidence="1">Leaf</tissue>
    </source>
</reference>
<organism evidence="1">
    <name type="scientific">Rhizophora mucronata</name>
    <name type="common">Asiatic mangrove</name>
    <dbReference type="NCBI Taxonomy" id="61149"/>
    <lineage>
        <taxon>Eukaryota</taxon>
        <taxon>Viridiplantae</taxon>
        <taxon>Streptophyta</taxon>
        <taxon>Embryophyta</taxon>
        <taxon>Tracheophyta</taxon>
        <taxon>Spermatophyta</taxon>
        <taxon>Magnoliopsida</taxon>
        <taxon>eudicotyledons</taxon>
        <taxon>Gunneridae</taxon>
        <taxon>Pentapetalae</taxon>
        <taxon>rosids</taxon>
        <taxon>fabids</taxon>
        <taxon>Malpighiales</taxon>
        <taxon>Rhizophoraceae</taxon>
        <taxon>Rhizophora</taxon>
    </lineage>
</organism>
<accession>A0A2P2Q3K4</accession>
<proteinExistence type="predicted"/>
<name>A0A2P2Q3K4_RHIMU</name>
<protein>
    <submittedName>
        <fullName evidence="1">Uncharacterized protein</fullName>
    </submittedName>
</protein>
<dbReference type="EMBL" id="GGEC01081040">
    <property type="protein sequence ID" value="MBX61524.1"/>
    <property type="molecule type" value="Transcribed_RNA"/>
</dbReference>
<sequence>MIMDFYSFLFYFFLESYPSCTLIVMKIRVMQDSLGSSL</sequence>
<evidence type="ECO:0000313" key="1">
    <source>
        <dbReference type="EMBL" id="MBX61524.1"/>
    </source>
</evidence>
<dbReference type="AlphaFoldDB" id="A0A2P2Q3K4"/>